<name>A0A2V1JZM0_9BURK</name>
<protein>
    <recommendedName>
        <fullName evidence="4">SMP-30/Gluconolactonase/LRE-like region domain-containing protein</fullName>
    </recommendedName>
</protein>
<dbReference type="SUPFAM" id="SSF51004">
    <property type="entry name" value="C-terminal (heme d1) domain of cytochrome cd1-nitrite reductase"/>
    <property type="match status" value="1"/>
</dbReference>
<comment type="caution">
    <text evidence="2">The sequence shown here is derived from an EMBL/GenBank/DDBJ whole genome shotgun (WGS) entry which is preliminary data.</text>
</comment>
<gene>
    <name evidence="2" type="ORF">DD235_11945</name>
</gene>
<dbReference type="Proteomes" id="UP000245212">
    <property type="component" value="Unassembled WGS sequence"/>
</dbReference>
<reference evidence="3" key="1">
    <citation type="submission" date="2018-05" db="EMBL/GenBank/DDBJ databases">
        <authorList>
            <person name="Li Y."/>
        </authorList>
    </citation>
    <scope>NUCLEOTIDE SEQUENCE [LARGE SCALE GENOMIC DNA]</scope>
    <source>
        <strain evidence="3">3d-2-2</strain>
    </source>
</reference>
<dbReference type="RefSeq" id="WP_109062331.1">
    <property type="nucleotide sequence ID" value="NZ_QETA01000005.1"/>
</dbReference>
<dbReference type="InterPro" id="IPR051200">
    <property type="entry name" value="Host-pathogen_enzymatic-act"/>
</dbReference>
<dbReference type="EMBL" id="QETA01000005">
    <property type="protein sequence ID" value="PWF22091.1"/>
    <property type="molecule type" value="Genomic_DNA"/>
</dbReference>
<evidence type="ECO:0000313" key="3">
    <source>
        <dbReference type="Proteomes" id="UP000245212"/>
    </source>
</evidence>
<feature type="chain" id="PRO_5015841445" description="SMP-30/Gluconolactonase/LRE-like region domain-containing protein" evidence="1">
    <location>
        <begin position="28"/>
        <end position="390"/>
    </location>
</feature>
<dbReference type="PROSITE" id="PS51257">
    <property type="entry name" value="PROKAR_LIPOPROTEIN"/>
    <property type="match status" value="1"/>
</dbReference>
<dbReference type="AlphaFoldDB" id="A0A2V1JZM0"/>
<dbReference type="InterPro" id="IPR015943">
    <property type="entry name" value="WD40/YVTN_repeat-like_dom_sf"/>
</dbReference>
<dbReference type="InterPro" id="IPR011048">
    <property type="entry name" value="Haem_d1_sf"/>
</dbReference>
<evidence type="ECO:0000313" key="2">
    <source>
        <dbReference type="EMBL" id="PWF22091.1"/>
    </source>
</evidence>
<evidence type="ECO:0000256" key="1">
    <source>
        <dbReference type="SAM" id="SignalP"/>
    </source>
</evidence>
<accession>A0A2V1JZM0</accession>
<proteinExistence type="predicted"/>
<feature type="signal peptide" evidence="1">
    <location>
        <begin position="1"/>
        <end position="27"/>
    </location>
</feature>
<keyword evidence="3" id="KW-1185">Reference proteome</keyword>
<sequence length="390" mass="41767">MSELKKRLLLPNLTRVALSLAVVSALAACQTNPAVGSQTADQGPQTVRAVDALQQAAQLRQSLVPGLYEVTYDEARGALFVAATPDFDPKSAGFLYRLDPGTLQILQTIEVPRRTFALGLNSKTGALYVGNTMEGSLTVVDSRNGAVLGVIQLAQADAEGNYDHTRKVIIDEQHNRVFVTSPNQRGTVWIIDGATGQLTHTLDNVGKWAAGAAYDAERNRLYVSHGGDTGEVVAVINPDKGEIVERFILSDGKEHFLINSALDAQGQRLFSADGNADGLLVFNTTNGELLRTIPIGVGVLDVLYNPTRNEIYVSNRGTSRSKPEGTGQVTVVDGATYAVKRVIDLPVHPNSLALSPDQQTLFVTVKAPHGDKHPAARKGSVDSVVRISLQ</sequence>
<organism evidence="2 3">
    <name type="scientific">Corticimicrobacter populi</name>
    <dbReference type="NCBI Taxonomy" id="2175229"/>
    <lineage>
        <taxon>Bacteria</taxon>
        <taxon>Pseudomonadati</taxon>
        <taxon>Pseudomonadota</taxon>
        <taxon>Betaproteobacteria</taxon>
        <taxon>Burkholderiales</taxon>
        <taxon>Alcaligenaceae</taxon>
        <taxon>Corticimicrobacter</taxon>
    </lineage>
</organism>
<dbReference type="PANTHER" id="PTHR47197">
    <property type="entry name" value="PROTEIN NIRF"/>
    <property type="match status" value="1"/>
</dbReference>
<keyword evidence="1" id="KW-0732">Signal</keyword>
<dbReference type="PANTHER" id="PTHR47197:SF3">
    <property type="entry name" value="DIHYDRO-HEME D1 DEHYDROGENASE"/>
    <property type="match status" value="1"/>
</dbReference>
<evidence type="ECO:0008006" key="4">
    <source>
        <dbReference type="Google" id="ProtNLM"/>
    </source>
</evidence>
<dbReference type="Gene3D" id="2.130.10.10">
    <property type="entry name" value="YVTN repeat-like/Quinoprotein amine dehydrogenase"/>
    <property type="match status" value="1"/>
</dbReference>